<gene>
    <name evidence="1" type="ORF">RUMHYD_01962</name>
</gene>
<dbReference type="GeneID" id="86822304"/>
<proteinExistence type="predicted"/>
<dbReference type="EMBL" id="ACBZ01000101">
    <property type="protein sequence ID" value="EEG49151.1"/>
    <property type="molecule type" value="Genomic_DNA"/>
</dbReference>
<accession>C0CM81</accession>
<evidence type="ECO:0000313" key="1">
    <source>
        <dbReference type="EMBL" id="EEG49151.1"/>
    </source>
</evidence>
<protein>
    <submittedName>
        <fullName evidence="1">Uncharacterized protein</fullName>
    </submittedName>
</protein>
<reference evidence="1 2" key="1">
    <citation type="submission" date="2009-01" db="EMBL/GenBank/DDBJ databases">
        <authorList>
            <person name="Fulton L."/>
            <person name="Clifton S."/>
            <person name="Fulton B."/>
            <person name="Xu J."/>
            <person name="Minx P."/>
            <person name="Pepin K.H."/>
            <person name="Johnson M."/>
            <person name="Bhonagiri V."/>
            <person name="Nash W.E."/>
            <person name="Mardis E.R."/>
            <person name="Wilson R.K."/>
        </authorList>
    </citation>
    <scope>NUCLEOTIDE SEQUENCE [LARGE SCALE GENOMIC DNA]</scope>
    <source>
        <strain evidence="2">DSM 10507 / JCM 14656 / S5a33</strain>
    </source>
</reference>
<name>C0CM81_BLAHS</name>
<keyword evidence="2" id="KW-1185">Reference proteome</keyword>
<dbReference type="AlphaFoldDB" id="C0CM81"/>
<dbReference type="HOGENOM" id="CLU_2785603_0_0_9"/>
<reference evidence="1 2" key="2">
    <citation type="submission" date="2009-02" db="EMBL/GenBank/DDBJ databases">
        <title>Draft genome sequence of Blautia hydrogenotrophica DSM 10507 (Ruminococcus hydrogenotrophicus DSM 10507).</title>
        <authorList>
            <person name="Sudarsanam P."/>
            <person name="Ley R."/>
            <person name="Guruge J."/>
            <person name="Turnbaugh P.J."/>
            <person name="Mahowald M."/>
            <person name="Liep D."/>
            <person name="Gordon J."/>
        </authorList>
    </citation>
    <scope>NUCLEOTIDE SEQUENCE [LARGE SCALE GENOMIC DNA]</scope>
    <source>
        <strain evidence="2">DSM 10507 / JCM 14656 / S5a33</strain>
    </source>
</reference>
<comment type="caution">
    <text evidence="1">The sequence shown here is derived from an EMBL/GenBank/DDBJ whole genome shotgun (WGS) entry which is preliminary data.</text>
</comment>
<sequence length="68" mass="8103">MMVVINEKIHLEPCKYCGGRAYIDILFDKPYINAHHTRKCKMRPDTWLLSSEPLNKQIKAWNMKVKKQ</sequence>
<dbReference type="PATRIC" id="fig|476272.21.peg.2002"/>
<dbReference type="RefSeq" id="WP_005948888.1">
    <property type="nucleotide sequence ID" value="NZ_CP136423.1"/>
</dbReference>
<dbReference type="Proteomes" id="UP000003100">
    <property type="component" value="Unassembled WGS sequence"/>
</dbReference>
<organism evidence="1 2">
    <name type="scientific">Blautia hydrogenotrophica (strain DSM 10507 / JCM 14656 / S5a33)</name>
    <name type="common">Ruminococcus hydrogenotrophicus</name>
    <dbReference type="NCBI Taxonomy" id="476272"/>
    <lineage>
        <taxon>Bacteria</taxon>
        <taxon>Bacillati</taxon>
        <taxon>Bacillota</taxon>
        <taxon>Clostridia</taxon>
        <taxon>Lachnospirales</taxon>
        <taxon>Lachnospiraceae</taxon>
        <taxon>Blautia</taxon>
    </lineage>
</organism>
<evidence type="ECO:0000313" key="2">
    <source>
        <dbReference type="Proteomes" id="UP000003100"/>
    </source>
</evidence>